<dbReference type="RefSeq" id="WP_160883347.1">
    <property type="nucleotide sequence ID" value="NZ_WURB01000002.1"/>
</dbReference>
<dbReference type="InterPro" id="IPR016162">
    <property type="entry name" value="Ald_DH_N"/>
</dbReference>
<comment type="similarity">
    <text evidence="1 4">Belongs to the aldehyde dehydrogenase family.</text>
</comment>
<dbReference type="PROSITE" id="PS00070">
    <property type="entry name" value="ALDEHYDE_DEHYDR_CYS"/>
    <property type="match status" value="1"/>
</dbReference>
<evidence type="ECO:0000313" key="7">
    <source>
        <dbReference type="Proteomes" id="UP000436483"/>
    </source>
</evidence>
<dbReference type="Proteomes" id="UP000436483">
    <property type="component" value="Unassembled WGS sequence"/>
</dbReference>
<keyword evidence="7" id="KW-1185">Reference proteome</keyword>
<dbReference type="InterPro" id="IPR016160">
    <property type="entry name" value="Ald_DH_CS_CYS"/>
</dbReference>
<dbReference type="GO" id="GO:0016620">
    <property type="term" value="F:oxidoreductase activity, acting on the aldehyde or oxo group of donors, NAD or NADP as acceptor"/>
    <property type="evidence" value="ECO:0007669"/>
    <property type="project" value="InterPro"/>
</dbReference>
<reference evidence="6 7" key="2">
    <citation type="submission" date="2020-01" db="EMBL/GenBank/DDBJ databases">
        <title>Microvirga sp. nov., an arsenate reduction bacterium isolated from Tibet hotspring sediments.</title>
        <authorList>
            <person name="Xian W.-D."/>
            <person name="Li W.-J."/>
        </authorList>
    </citation>
    <scope>NUCLEOTIDE SEQUENCE [LARGE SCALE GENOMIC DNA]</scope>
    <source>
        <strain evidence="6 7">KCTC 23863</strain>
    </source>
</reference>
<accession>A0A7X3MPN5</accession>
<dbReference type="InterPro" id="IPR016163">
    <property type="entry name" value="Ald_DH_C"/>
</dbReference>
<keyword evidence="2 4" id="KW-0560">Oxidoreductase</keyword>
<dbReference type="Gene3D" id="3.40.309.10">
    <property type="entry name" value="Aldehyde Dehydrogenase, Chain A, domain 2"/>
    <property type="match status" value="1"/>
</dbReference>
<dbReference type="Pfam" id="PF00171">
    <property type="entry name" value="Aldedh"/>
    <property type="match status" value="1"/>
</dbReference>
<evidence type="ECO:0000313" key="6">
    <source>
        <dbReference type="EMBL" id="MXQ10753.1"/>
    </source>
</evidence>
<comment type="caution">
    <text evidence="6">The sequence shown here is derived from an EMBL/GenBank/DDBJ whole genome shotgun (WGS) entry which is preliminary data.</text>
</comment>
<dbReference type="SUPFAM" id="SSF53720">
    <property type="entry name" value="ALDH-like"/>
    <property type="match status" value="1"/>
</dbReference>
<dbReference type="Gene3D" id="3.40.605.10">
    <property type="entry name" value="Aldehyde Dehydrogenase, Chain A, domain 1"/>
    <property type="match status" value="1"/>
</dbReference>
<dbReference type="PANTHER" id="PTHR11699">
    <property type="entry name" value="ALDEHYDE DEHYDROGENASE-RELATED"/>
    <property type="match status" value="1"/>
</dbReference>
<dbReference type="FunFam" id="3.40.605.10:FF:000007">
    <property type="entry name" value="NAD/NADP-dependent betaine aldehyde dehydrogenase"/>
    <property type="match status" value="1"/>
</dbReference>
<evidence type="ECO:0000256" key="1">
    <source>
        <dbReference type="ARBA" id="ARBA00009986"/>
    </source>
</evidence>
<dbReference type="PROSITE" id="PS00687">
    <property type="entry name" value="ALDEHYDE_DEHYDR_GLU"/>
    <property type="match status" value="1"/>
</dbReference>
<dbReference type="OrthoDB" id="9802947at2"/>
<reference evidence="6 7" key="1">
    <citation type="submission" date="2019-12" db="EMBL/GenBank/DDBJ databases">
        <authorList>
            <person name="Yuan C.-G."/>
        </authorList>
    </citation>
    <scope>NUCLEOTIDE SEQUENCE [LARGE SCALE GENOMIC DNA]</scope>
    <source>
        <strain evidence="6 7">KCTC 23863</strain>
    </source>
</reference>
<dbReference type="AlphaFoldDB" id="A0A7X3MPN5"/>
<evidence type="ECO:0000256" key="2">
    <source>
        <dbReference type="ARBA" id="ARBA00023002"/>
    </source>
</evidence>
<gene>
    <name evidence="6" type="ORF">GR328_04670</name>
</gene>
<feature type="active site" evidence="3">
    <location>
        <position position="260"/>
    </location>
</feature>
<proteinExistence type="inferred from homology"/>
<dbReference type="InterPro" id="IPR029510">
    <property type="entry name" value="Ald_DH_CS_GLU"/>
</dbReference>
<sequence length="491" mass="52102">MNFVYPRAAEILAAKGAFINNEWVPVSTGRTVPVVAPAEGVIFAEIAAAGPDDVDRAVKAARAAYDGGPWSQLSPIERGRLLQRLGRLILENIEELAALEARDCGKPMRLARGDVEAIARYFEYYGGAADKVHGEQIPFLNGYYVTGEREALGVTAHITPWNYPLQMMGRTLGPALAMGNATVLKPAEDACLAPLRVAELAAEAGFPPGAINVVPGLGHEAGAALSEHPGVDFIAFTGSPQVGVMVQTAAARNHIGCVLELGGKSPQIIFEDADLETAIPVVVAAIVQNSGQTCSAGARVLIQASIWDKVAAELAKRFNGLKAGLPKDNPDLGPVINAKQKRRIEAFLERARTDNIPVIGQGSLHEKAPADGFYVLPTVYGPVPRDNVLACEEIFGPILAATPFEDEAEALELANGTEYGLVAGIWTTDAKRAVRLARKVRAGQVYINAYGAGGGIELPFGGVKKSGHGREKGFEALYEFSALKTIVMKHD</sequence>
<dbReference type="InterPro" id="IPR016161">
    <property type="entry name" value="Ald_DH/histidinol_DH"/>
</dbReference>
<evidence type="ECO:0000256" key="4">
    <source>
        <dbReference type="RuleBase" id="RU003345"/>
    </source>
</evidence>
<dbReference type="EMBL" id="WURB01000002">
    <property type="protein sequence ID" value="MXQ10753.1"/>
    <property type="molecule type" value="Genomic_DNA"/>
</dbReference>
<dbReference type="InterPro" id="IPR015590">
    <property type="entry name" value="Aldehyde_DH_dom"/>
</dbReference>
<organism evidence="6 7">
    <name type="scientific">Microvirga makkahensis</name>
    <dbReference type="NCBI Taxonomy" id="1128670"/>
    <lineage>
        <taxon>Bacteria</taxon>
        <taxon>Pseudomonadati</taxon>
        <taxon>Pseudomonadota</taxon>
        <taxon>Alphaproteobacteria</taxon>
        <taxon>Hyphomicrobiales</taxon>
        <taxon>Methylobacteriaceae</taxon>
        <taxon>Microvirga</taxon>
    </lineage>
</organism>
<dbReference type="CDD" id="cd07109">
    <property type="entry name" value="ALDH_AAS00426"/>
    <property type="match status" value="1"/>
</dbReference>
<protein>
    <submittedName>
        <fullName evidence="6">Aldehyde dehydrogenase family protein</fullName>
    </submittedName>
</protein>
<evidence type="ECO:0000256" key="3">
    <source>
        <dbReference type="PROSITE-ProRule" id="PRU10007"/>
    </source>
</evidence>
<feature type="domain" description="Aldehyde dehydrogenase" evidence="5">
    <location>
        <begin position="23"/>
        <end position="486"/>
    </location>
</feature>
<evidence type="ECO:0000259" key="5">
    <source>
        <dbReference type="Pfam" id="PF00171"/>
    </source>
</evidence>
<name>A0A7X3MPN5_9HYPH</name>